<dbReference type="Pfam" id="PF12874">
    <property type="entry name" value="zf-met"/>
    <property type="match status" value="2"/>
</dbReference>
<dbReference type="GO" id="GO:0005634">
    <property type="term" value="C:nucleus"/>
    <property type="evidence" value="ECO:0007669"/>
    <property type="project" value="UniProtKB-SubCell"/>
</dbReference>
<gene>
    <name evidence="10" type="ORF">FA13DRAFT_1746154</name>
</gene>
<evidence type="ECO:0000313" key="11">
    <source>
        <dbReference type="Proteomes" id="UP000298030"/>
    </source>
</evidence>
<sequence length="424" mass="46135">MSAPSPSRIVTANVSDTAIVPPSVGMEGVPPIDQPPKGPDAAEASQKGPKTTHFFGCFDCKFGSNSARKMVQHTRATHHRRALSCIPCMATFPSKEKLDQHRAEVDVPAHRYCGRGSCNTIFRTIKLYQAHFLDKHESIPSLVSPEVRRIKKEITREANLLNEERIVGEGEAKKRRKALKAHEKREEAAKHRKELLTMGPVQCHLCSRKFGTPGAYAMHLESGKHHGIQRHHVTQAVHMLDVIPPITLAASIEYQSSVHTESPASSSVSPFTSALSSPRTGDMDGSWIILSDGSTTPASLVPASSISSTILSIESSPVASHTSLTLDPATTYIPNNFVDLSIPHACPLCSKTFRTVAQLSGHMNSPVHDPDAFKCPKPECGRQFSLVSGLIRHLESGTCKLASAGEIFERFALLTARFSKYLAA</sequence>
<proteinExistence type="predicted"/>
<dbReference type="EMBL" id="QPFP01000271">
    <property type="protein sequence ID" value="TEB18309.1"/>
    <property type="molecule type" value="Genomic_DNA"/>
</dbReference>
<keyword evidence="5" id="KW-0862">Zinc</keyword>
<feature type="domain" description="C2H2-type" evidence="9">
    <location>
        <begin position="344"/>
        <end position="373"/>
    </location>
</feature>
<dbReference type="STRING" id="71717.A0A4Y7SAI5"/>
<keyword evidence="11" id="KW-1185">Reference proteome</keyword>
<dbReference type="InterPro" id="IPR036236">
    <property type="entry name" value="Znf_C2H2_sf"/>
</dbReference>
<evidence type="ECO:0000256" key="2">
    <source>
        <dbReference type="ARBA" id="ARBA00022723"/>
    </source>
</evidence>
<feature type="region of interest" description="Disordered" evidence="8">
    <location>
        <begin position="21"/>
        <end position="48"/>
    </location>
</feature>
<dbReference type="AlphaFoldDB" id="A0A4Y7SAI5"/>
<dbReference type="Proteomes" id="UP000298030">
    <property type="component" value="Unassembled WGS sequence"/>
</dbReference>
<feature type="region of interest" description="Disordered" evidence="8">
    <location>
        <begin position="261"/>
        <end position="280"/>
    </location>
</feature>
<accession>A0A4Y7SAI5</accession>
<keyword evidence="6" id="KW-0539">Nucleus</keyword>
<dbReference type="PROSITE" id="PS50157">
    <property type="entry name" value="ZINC_FINGER_C2H2_2"/>
    <property type="match status" value="2"/>
</dbReference>
<dbReference type="SUPFAM" id="SSF57667">
    <property type="entry name" value="beta-beta-alpha zinc fingers"/>
    <property type="match status" value="1"/>
</dbReference>
<evidence type="ECO:0000256" key="5">
    <source>
        <dbReference type="ARBA" id="ARBA00022833"/>
    </source>
</evidence>
<reference evidence="10 11" key="1">
    <citation type="journal article" date="2019" name="Nat. Ecol. Evol.">
        <title>Megaphylogeny resolves global patterns of mushroom evolution.</title>
        <authorList>
            <person name="Varga T."/>
            <person name="Krizsan K."/>
            <person name="Foldi C."/>
            <person name="Dima B."/>
            <person name="Sanchez-Garcia M."/>
            <person name="Sanchez-Ramirez S."/>
            <person name="Szollosi G.J."/>
            <person name="Szarkandi J.G."/>
            <person name="Papp V."/>
            <person name="Albert L."/>
            <person name="Andreopoulos W."/>
            <person name="Angelini C."/>
            <person name="Antonin V."/>
            <person name="Barry K.W."/>
            <person name="Bougher N.L."/>
            <person name="Buchanan P."/>
            <person name="Buyck B."/>
            <person name="Bense V."/>
            <person name="Catcheside P."/>
            <person name="Chovatia M."/>
            <person name="Cooper J."/>
            <person name="Damon W."/>
            <person name="Desjardin D."/>
            <person name="Finy P."/>
            <person name="Geml J."/>
            <person name="Haridas S."/>
            <person name="Hughes K."/>
            <person name="Justo A."/>
            <person name="Karasinski D."/>
            <person name="Kautmanova I."/>
            <person name="Kiss B."/>
            <person name="Kocsube S."/>
            <person name="Kotiranta H."/>
            <person name="LaButti K.M."/>
            <person name="Lechner B.E."/>
            <person name="Liimatainen K."/>
            <person name="Lipzen A."/>
            <person name="Lukacs Z."/>
            <person name="Mihaltcheva S."/>
            <person name="Morgado L.N."/>
            <person name="Niskanen T."/>
            <person name="Noordeloos M.E."/>
            <person name="Ohm R.A."/>
            <person name="Ortiz-Santana B."/>
            <person name="Ovrebo C."/>
            <person name="Racz N."/>
            <person name="Riley R."/>
            <person name="Savchenko A."/>
            <person name="Shiryaev A."/>
            <person name="Soop K."/>
            <person name="Spirin V."/>
            <person name="Szebenyi C."/>
            <person name="Tomsovsky M."/>
            <person name="Tulloss R.E."/>
            <person name="Uehling J."/>
            <person name="Grigoriev I.V."/>
            <person name="Vagvolgyi C."/>
            <person name="Papp T."/>
            <person name="Martin F.M."/>
            <person name="Miettinen O."/>
            <person name="Hibbett D.S."/>
            <person name="Nagy L.G."/>
        </authorList>
    </citation>
    <scope>NUCLEOTIDE SEQUENCE [LARGE SCALE GENOMIC DNA]</scope>
    <source>
        <strain evidence="10 11">FP101781</strain>
    </source>
</reference>
<dbReference type="GO" id="GO:0008270">
    <property type="term" value="F:zinc ion binding"/>
    <property type="evidence" value="ECO:0007669"/>
    <property type="project" value="UniProtKB-KW"/>
</dbReference>
<evidence type="ECO:0000256" key="6">
    <source>
        <dbReference type="ARBA" id="ARBA00023242"/>
    </source>
</evidence>
<dbReference type="OrthoDB" id="6077919at2759"/>
<dbReference type="PROSITE" id="PS00028">
    <property type="entry name" value="ZINC_FINGER_C2H2_1"/>
    <property type="match status" value="2"/>
</dbReference>
<evidence type="ECO:0000256" key="3">
    <source>
        <dbReference type="ARBA" id="ARBA00022737"/>
    </source>
</evidence>
<evidence type="ECO:0000256" key="8">
    <source>
        <dbReference type="SAM" id="MobiDB-lite"/>
    </source>
</evidence>
<evidence type="ECO:0000256" key="4">
    <source>
        <dbReference type="ARBA" id="ARBA00022771"/>
    </source>
</evidence>
<protein>
    <recommendedName>
        <fullName evidence="9">C2H2-type domain-containing protein</fullName>
    </recommendedName>
</protein>
<comment type="caution">
    <text evidence="10">The sequence shown here is derived from an EMBL/GenBank/DDBJ whole genome shotgun (WGS) entry which is preliminary data.</text>
</comment>
<evidence type="ECO:0000313" key="10">
    <source>
        <dbReference type="EMBL" id="TEB18309.1"/>
    </source>
</evidence>
<feature type="domain" description="C2H2-type" evidence="9">
    <location>
        <begin position="373"/>
        <end position="393"/>
    </location>
</feature>
<keyword evidence="4 7" id="KW-0863">Zinc-finger</keyword>
<dbReference type="InterPro" id="IPR050888">
    <property type="entry name" value="ZnF_C2H2-type_TF"/>
</dbReference>
<dbReference type="PANTHER" id="PTHR24406">
    <property type="entry name" value="TRANSCRIPTIONAL REPRESSOR CTCFL-RELATED"/>
    <property type="match status" value="1"/>
</dbReference>
<evidence type="ECO:0000259" key="9">
    <source>
        <dbReference type="PROSITE" id="PS50157"/>
    </source>
</evidence>
<evidence type="ECO:0000256" key="1">
    <source>
        <dbReference type="ARBA" id="ARBA00004123"/>
    </source>
</evidence>
<dbReference type="InterPro" id="IPR013087">
    <property type="entry name" value="Znf_C2H2_type"/>
</dbReference>
<evidence type="ECO:0000256" key="7">
    <source>
        <dbReference type="PROSITE-ProRule" id="PRU00042"/>
    </source>
</evidence>
<dbReference type="SMART" id="SM00355">
    <property type="entry name" value="ZnF_C2H2"/>
    <property type="match status" value="6"/>
</dbReference>
<comment type="subcellular location">
    <subcellularLocation>
        <location evidence="1">Nucleus</location>
    </subcellularLocation>
</comment>
<keyword evidence="2" id="KW-0479">Metal-binding</keyword>
<keyword evidence="3" id="KW-0677">Repeat</keyword>
<dbReference type="Gene3D" id="3.30.160.60">
    <property type="entry name" value="Classic Zinc Finger"/>
    <property type="match status" value="2"/>
</dbReference>
<organism evidence="10 11">
    <name type="scientific">Coprinellus micaceus</name>
    <name type="common">Glistening ink-cap mushroom</name>
    <name type="synonym">Coprinus micaceus</name>
    <dbReference type="NCBI Taxonomy" id="71717"/>
    <lineage>
        <taxon>Eukaryota</taxon>
        <taxon>Fungi</taxon>
        <taxon>Dikarya</taxon>
        <taxon>Basidiomycota</taxon>
        <taxon>Agaricomycotina</taxon>
        <taxon>Agaricomycetes</taxon>
        <taxon>Agaricomycetidae</taxon>
        <taxon>Agaricales</taxon>
        <taxon>Agaricineae</taxon>
        <taxon>Psathyrellaceae</taxon>
        <taxon>Coprinellus</taxon>
    </lineage>
</organism>
<name>A0A4Y7SAI5_COPMI</name>
<feature type="compositionally biased region" description="Low complexity" evidence="8">
    <location>
        <begin position="261"/>
        <end position="277"/>
    </location>
</feature>